<dbReference type="InterPro" id="IPR011604">
    <property type="entry name" value="PDDEXK-like_dom_sf"/>
</dbReference>
<gene>
    <name evidence="1" type="ORF">HALLA_03940</name>
</gene>
<dbReference type="KEGG" id="hlr:HALLA_03940"/>
<organism evidence="1 2">
    <name type="scientific">Halostagnicola larsenii XH-48</name>
    <dbReference type="NCBI Taxonomy" id="797299"/>
    <lineage>
        <taxon>Archaea</taxon>
        <taxon>Methanobacteriati</taxon>
        <taxon>Methanobacteriota</taxon>
        <taxon>Stenosarchaea group</taxon>
        <taxon>Halobacteria</taxon>
        <taxon>Halobacteriales</taxon>
        <taxon>Natrialbaceae</taxon>
        <taxon>Halostagnicola</taxon>
    </lineage>
</organism>
<evidence type="ECO:0000313" key="1">
    <source>
        <dbReference type="EMBL" id="AHG01555.1"/>
    </source>
</evidence>
<accession>W0JWC3</accession>
<dbReference type="GeneID" id="32255013"/>
<name>W0JWC3_9EURY</name>
<dbReference type="HOGENOM" id="CLU_3112940_0_0_2"/>
<keyword evidence="2" id="KW-1185">Reference proteome</keyword>
<proteinExistence type="predicted"/>
<dbReference type="EMBL" id="CP007056">
    <property type="protein sequence ID" value="AHG01555.1"/>
    <property type="molecule type" value="Genomic_DNA"/>
</dbReference>
<dbReference type="Proteomes" id="UP000019024">
    <property type="component" value="Plasmid unnamed"/>
</dbReference>
<sequence length="50" mass="6114">MTGSSFKDELVYVSALNEFVYCPRRYYYQRYYDEIGKPYELVDGRSKREQ</sequence>
<dbReference type="Gene3D" id="3.90.320.10">
    <property type="match status" value="1"/>
</dbReference>
<dbReference type="eggNOG" id="arCOG00786">
    <property type="taxonomic scope" value="Archaea"/>
</dbReference>
<geneLocation type="plasmid" evidence="1">
    <name>unnamed</name>
</geneLocation>
<dbReference type="AlphaFoldDB" id="W0JWC3"/>
<dbReference type="RefSeq" id="WP_242406216.1">
    <property type="nucleotide sequence ID" value="NZ_CP007056.1"/>
</dbReference>
<keyword evidence="1" id="KW-0614">Plasmid</keyword>
<evidence type="ECO:0008006" key="3">
    <source>
        <dbReference type="Google" id="ProtNLM"/>
    </source>
</evidence>
<evidence type="ECO:0000313" key="2">
    <source>
        <dbReference type="Proteomes" id="UP000019024"/>
    </source>
</evidence>
<protein>
    <recommendedName>
        <fullName evidence="3">PD-(D/E)XK endonuclease-like domain-containing protein</fullName>
    </recommendedName>
</protein>
<reference evidence="1 2" key="1">
    <citation type="submission" date="2014-01" db="EMBL/GenBank/DDBJ databases">
        <authorList>
            <consortium name="DOE Joint Genome Institute"/>
            <person name="Anderson I."/>
            <person name="Huntemann M."/>
            <person name="Han J."/>
            <person name="Chen A."/>
            <person name="Kyrpides N."/>
            <person name="Mavromatis K."/>
            <person name="Markowitz V."/>
            <person name="Palaniappan K."/>
            <person name="Ivanova N."/>
            <person name="Schaumberg A."/>
            <person name="Pati A."/>
            <person name="Liolios K."/>
            <person name="Nordberg H.P."/>
            <person name="Cantor M.N."/>
            <person name="Hua S.X."/>
            <person name="Woyke T."/>
        </authorList>
    </citation>
    <scope>NUCLEOTIDE SEQUENCE [LARGE SCALE GENOMIC DNA]</scope>
    <source>
        <strain evidence="1 2">XH-48</strain>
        <plasmid evidence="2">1</plasmid>
    </source>
</reference>